<evidence type="ECO:0008006" key="3">
    <source>
        <dbReference type="Google" id="ProtNLM"/>
    </source>
</evidence>
<dbReference type="AlphaFoldDB" id="A0A8D0BBV2"/>
<dbReference type="GeneTree" id="ENSGT00940000163363"/>
<protein>
    <recommendedName>
        <fullName evidence="3">C-factor</fullName>
    </recommendedName>
</protein>
<dbReference type="PANTHER" id="PTHR43544">
    <property type="entry name" value="SHORT-CHAIN DEHYDROGENASE/REDUCTASE"/>
    <property type="match status" value="1"/>
</dbReference>
<reference evidence="1" key="2">
    <citation type="submission" date="2025-09" db="UniProtKB">
        <authorList>
            <consortium name="Ensembl"/>
        </authorList>
    </citation>
    <scope>IDENTIFICATION</scope>
</reference>
<dbReference type="InterPro" id="IPR002347">
    <property type="entry name" value="SDR_fam"/>
</dbReference>
<dbReference type="CDD" id="cd05325">
    <property type="entry name" value="carb_red_sniffer_like_SDR_c"/>
    <property type="match status" value="1"/>
</dbReference>
<dbReference type="SUPFAM" id="SSF51735">
    <property type="entry name" value="NAD(P)-binding Rossmann-fold domains"/>
    <property type="match status" value="1"/>
</dbReference>
<sequence length="256" mass="27533">MSRAHFRSILVTGANRGIGLELVKQFLAQPKPPQWLFAACRDPHGGRAKELQALASTHPNVVILQLESTDEASIKTAAKEAEALLAGSGLTLLINNAAIMPPSTLESVTKEDMLSVYQTNLVGPMLTTKAFLPLLKTAAKKSPEKELSGSKAAIVNVSTIGSSIGDAPSMDMFPVVAYRCSKIALNMLTRCQALEYKESGILSVAIHPGWVKTELGTDKADLTVEDSTSGIITVLSNLSEEQNGRLLNWEGRYISW</sequence>
<dbReference type="Pfam" id="PF00106">
    <property type="entry name" value="adh_short"/>
    <property type="match status" value="1"/>
</dbReference>
<dbReference type="GO" id="GO:0016491">
    <property type="term" value="F:oxidoreductase activity"/>
    <property type="evidence" value="ECO:0007669"/>
    <property type="project" value="TreeGrafter"/>
</dbReference>
<dbReference type="Ensembl" id="ENSSMRT00000001998.1">
    <property type="protein sequence ID" value="ENSSMRP00000001660.1"/>
    <property type="gene ID" value="ENSSMRG00000001446.1"/>
</dbReference>
<dbReference type="PANTHER" id="PTHR43544:SF38">
    <property type="entry name" value="C-FACTOR-RELATED"/>
    <property type="match status" value="1"/>
</dbReference>
<keyword evidence="2" id="KW-1185">Reference proteome</keyword>
<dbReference type="InterPro" id="IPR051468">
    <property type="entry name" value="Fungal_SecMetab_SDRs"/>
</dbReference>
<dbReference type="Proteomes" id="UP000694421">
    <property type="component" value="Unplaced"/>
</dbReference>
<accession>A0A8D0BBV2</accession>
<dbReference type="GO" id="GO:0005737">
    <property type="term" value="C:cytoplasm"/>
    <property type="evidence" value="ECO:0007669"/>
    <property type="project" value="TreeGrafter"/>
</dbReference>
<dbReference type="Gene3D" id="3.40.50.720">
    <property type="entry name" value="NAD(P)-binding Rossmann-like Domain"/>
    <property type="match status" value="1"/>
</dbReference>
<reference evidence="1" key="1">
    <citation type="submission" date="2025-08" db="UniProtKB">
        <authorList>
            <consortium name="Ensembl"/>
        </authorList>
    </citation>
    <scope>IDENTIFICATION</scope>
</reference>
<name>A0A8D0BBV2_SALMN</name>
<organism evidence="1 2">
    <name type="scientific">Salvator merianae</name>
    <name type="common">Argentine black and white tegu</name>
    <name type="synonym">Tupinambis merianae</name>
    <dbReference type="NCBI Taxonomy" id="96440"/>
    <lineage>
        <taxon>Eukaryota</taxon>
        <taxon>Metazoa</taxon>
        <taxon>Chordata</taxon>
        <taxon>Craniata</taxon>
        <taxon>Vertebrata</taxon>
        <taxon>Euteleostomi</taxon>
        <taxon>Lepidosauria</taxon>
        <taxon>Squamata</taxon>
        <taxon>Bifurcata</taxon>
        <taxon>Unidentata</taxon>
        <taxon>Episquamata</taxon>
        <taxon>Laterata</taxon>
        <taxon>Teiioidea</taxon>
        <taxon>Teiidae</taxon>
        <taxon>Salvator</taxon>
    </lineage>
</organism>
<proteinExistence type="predicted"/>
<dbReference type="InterPro" id="IPR036291">
    <property type="entry name" value="NAD(P)-bd_dom_sf"/>
</dbReference>
<dbReference type="OMA" id="QYAQSFA"/>
<dbReference type="PRINTS" id="PR00081">
    <property type="entry name" value="GDHRDH"/>
</dbReference>
<evidence type="ECO:0000313" key="1">
    <source>
        <dbReference type="Ensembl" id="ENSSMRP00000001660.1"/>
    </source>
</evidence>
<evidence type="ECO:0000313" key="2">
    <source>
        <dbReference type="Proteomes" id="UP000694421"/>
    </source>
</evidence>